<name>A0A210Q117_MIZYE</name>
<protein>
    <recommendedName>
        <fullName evidence="3">Chitin-binding type-4 domain-containing protein</fullName>
    </recommendedName>
</protein>
<evidence type="ECO:0000313" key="5">
    <source>
        <dbReference type="Proteomes" id="UP000242188"/>
    </source>
</evidence>
<gene>
    <name evidence="4" type="ORF">KP79_PYT23283</name>
</gene>
<evidence type="ECO:0000256" key="2">
    <source>
        <dbReference type="SAM" id="SignalP"/>
    </source>
</evidence>
<dbReference type="Proteomes" id="UP000242188">
    <property type="component" value="Unassembled WGS sequence"/>
</dbReference>
<comment type="caution">
    <text evidence="4">The sequence shown here is derived from an EMBL/GenBank/DDBJ whole genome shotgun (WGS) entry which is preliminary data.</text>
</comment>
<evidence type="ECO:0000313" key="4">
    <source>
        <dbReference type="EMBL" id="OWF42440.1"/>
    </source>
</evidence>
<feature type="region of interest" description="Disordered" evidence="1">
    <location>
        <begin position="221"/>
        <end position="263"/>
    </location>
</feature>
<dbReference type="PANTHER" id="PTHR21113">
    <property type="entry name" value="AGAP001705-PA"/>
    <property type="match status" value="1"/>
</dbReference>
<dbReference type="InterPro" id="IPR004302">
    <property type="entry name" value="Cellulose/chitin-bd_N"/>
</dbReference>
<dbReference type="Pfam" id="PF03067">
    <property type="entry name" value="LPMO_10"/>
    <property type="match status" value="1"/>
</dbReference>
<feature type="signal peptide" evidence="2">
    <location>
        <begin position="1"/>
        <end position="20"/>
    </location>
</feature>
<feature type="domain" description="Chitin-binding type-4" evidence="3">
    <location>
        <begin position="21"/>
        <end position="213"/>
    </location>
</feature>
<keyword evidence="5" id="KW-1185">Reference proteome</keyword>
<evidence type="ECO:0000256" key="1">
    <source>
        <dbReference type="SAM" id="MobiDB-lite"/>
    </source>
</evidence>
<accession>A0A210Q117</accession>
<dbReference type="OrthoDB" id="64893at2759"/>
<proteinExistence type="predicted"/>
<sequence length="336" mass="36394">MFGFVVGFVVVALCCELAEGHGRLLEPPSRSSMWRSMRGGIREFPNALVNYNDNQLFCGGRINYIYQHQQCGICGDPFQGPRNNEAGGRYAAGIIGRNYKAGQTIDIGVEITANHFGFFEFRLCPNNDVHKVATQECLDKHLLTLDNAAGTRYYLGGRRGTINLKAKLPEGLTCSQCVLQWRYKTGNSYGYAPNGTYCIGCGLQEMFYGCSDISISAGGNGPVQPQITSRPATSGPAHTQRPATSGPVHTQRPVVYTPRPTLPVPVHTNRPISGIFFGQPIGQTNGQNGQMGGQTGGHTITRCRAVNLWAGVPALDQWCLDNCQKGNCPAGACRCN</sequence>
<dbReference type="AlphaFoldDB" id="A0A210Q117"/>
<organism evidence="4 5">
    <name type="scientific">Mizuhopecten yessoensis</name>
    <name type="common">Japanese scallop</name>
    <name type="synonym">Patinopecten yessoensis</name>
    <dbReference type="NCBI Taxonomy" id="6573"/>
    <lineage>
        <taxon>Eukaryota</taxon>
        <taxon>Metazoa</taxon>
        <taxon>Spiralia</taxon>
        <taxon>Lophotrochozoa</taxon>
        <taxon>Mollusca</taxon>
        <taxon>Bivalvia</taxon>
        <taxon>Autobranchia</taxon>
        <taxon>Pteriomorphia</taxon>
        <taxon>Pectinida</taxon>
        <taxon>Pectinoidea</taxon>
        <taxon>Pectinidae</taxon>
        <taxon>Mizuhopecten</taxon>
    </lineage>
</organism>
<keyword evidence="2" id="KW-0732">Signal</keyword>
<feature type="compositionally biased region" description="Polar residues" evidence="1">
    <location>
        <begin position="223"/>
        <end position="232"/>
    </location>
</feature>
<feature type="chain" id="PRO_5013165867" description="Chitin-binding type-4 domain-containing protein" evidence="2">
    <location>
        <begin position="21"/>
        <end position="336"/>
    </location>
</feature>
<evidence type="ECO:0000259" key="3">
    <source>
        <dbReference type="Pfam" id="PF03067"/>
    </source>
</evidence>
<reference evidence="4 5" key="1">
    <citation type="journal article" date="2017" name="Nat. Ecol. Evol.">
        <title>Scallop genome provides insights into evolution of bilaterian karyotype and development.</title>
        <authorList>
            <person name="Wang S."/>
            <person name="Zhang J."/>
            <person name="Jiao W."/>
            <person name="Li J."/>
            <person name="Xun X."/>
            <person name="Sun Y."/>
            <person name="Guo X."/>
            <person name="Huan P."/>
            <person name="Dong B."/>
            <person name="Zhang L."/>
            <person name="Hu X."/>
            <person name="Sun X."/>
            <person name="Wang J."/>
            <person name="Zhao C."/>
            <person name="Wang Y."/>
            <person name="Wang D."/>
            <person name="Huang X."/>
            <person name="Wang R."/>
            <person name="Lv J."/>
            <person name="Li Y."/>
            <person name="Zhang Z."/>
            <person name="Liu B."/>
            <person name="Lu W."/>
            <person name="Hui Y."/>
            <person name="Liang J."/>
            <person name="Zhou Z."/>
            <person name="Hou R."/>
            <person name="Li X."/>
            <person name="Liu Y."/>
            <person name="Li H."/>
            <person name="Ning X."/>
            <person name="Lin Y."/>
            <person name="Zhao L."/>
            <person name="Xing Q."/>
            <person name="Dou J."/>
            <person name="Li Y."/>
            <person name="Mao J."/>
            <person name="Guo H."/>
            <person name="Dou H."/>
            <person name="Li T."/>
            <person name="Mu C."/>
            <person name="Jiang W."/>
            <person name="Fu Q."/>
            <person name="Fu X."/>
            <person name="Miao Y."/>
            <person name="Liu J."/>
            <person name="Yu Q."/>
            <person name="Li R."/>
            <person name="Liao H."/>
            <person name="Li X."/>
            <person name="Kong Y."/>
            <person name="Jiang Z."/>
            <person name="Chourrout D."/>
            <person name="Li R."/>
            <person name="Bao Z."/>
        </authorList>
    </citation>
    <scope>NUCLEOTIDE SEQUENCE [LARGE SCALE GENOMIC DNA]</scope>
    <source>
        <strain evidence="4 5">PY_sf001</strain>
    </source>
</reference>
<dbReference type="PANTHER" id="PTHR21113:SF4">
    <property type="entry name" value="CHITIN-BINDING TYPE-4 DOMAIN-CONTAINING PROTEIN"/>
    <property type="match status" value="1"/>
</dbReference>
<dbReference type="EMBL" id="NEDP02005278">
    <property type="protein sequence ID" value="OWF42440.1"/>
    <property type="molecule type" value="Genomic_DNA"/>
</dbReference>